<evidence type="ECO:0000256" key="1">
    <source>
        <dbReference type="SAM" id="MobiDB-lite"/>
    </source>
</evidence>
<feature type="compositionally biased region" description="Polar residues" evidence="1">
    <location>
        <begin position="1"/>
        <end position="10"/>
    </location>
</feature>
<evidence type="ECO:0000313" key="3">
    <source>
        <dbReference type="Proteomes" id="UP000028828"/>
    </source>
</evidence>
<sequence length="728" mass="81285">MSSKCGTSRTVDPDEPRGSESALFKSVVEGDIAAVSSVERPLMPSFSGHDTGRDSMLNVTPDSLSPPASKRLSHLSADILGAGLLPMKSTGNLSTATCEGSDPGSPPLPRAPAHLLVSAAVYSPVCGDYKKRNPPVDDRAEWCYRHTFHSISARPTLIQEHMLPCTEFHMTKPVNASSSATNERFCPRCGFPPDKCSSPRPSPRDDHSLKPQKFWENEISNVNTIMRSAQGRDYLSGRTPDMEANWLSIEERPLNDGQQLTECQTDLSLSPARSTRSSGSVSSFVESKKLFVCSEAFGAPKPAYKNGGSHKRVPSQQRALGTRYDSPRSGASQSHRESGRSKSGSECEDCIRRSAGKNSMSRTALFAVEGVHASKLVHLRRLRNGHYRRVSKPRYRRGDDGLFEDPLSQSFHRLKNCSCCAVEDASHVLISPNASISRRTGRDQGENNCRNYHEFEENLKGSPAKERDLPRRRSEQETESVSRLKAKIEELKDALRVADQRIATQQQDERAYIENVKALRQKLHRLEEKQTSGGSLNSETKLVQSQLNEQEVPLREAYIPKVATEDIGVQTRNVGVILLREPRLKSGIYADILLGSERRMMALRVDYALRLIVLTHQDTIKLIPLLDVLRMLTKYEELRRLLEKQGVRREEVPDEEIDHIVALFLSAGNPLSPLVIVFRSEHLRNVFVAHVTQLRFSAEVEGGHLFDKGFHGEQFKDDWLSATGGKKY</sequence>
<feature type="region of interest" description="Disordered" evidence="1">
    <location>
        <begin position="302"/>
        <end position="348"/>
    </location>
</feature>
<organism evidence="2 3">
    <name type="scientific">Toxoplasma gondii p89</name>
    <dbReference type="NCBI Taxonomy" id="943119"/>
    <lineage>
        <taxon>Eukaryota</taxon>
        <taxon>Sar</taxon>
        <taxon>Alveolata</taxon>
        <taxon>Apicomplexa</taxon>
        <taxon>Conoidasida</taxon>
        <taxon>Coccidia</taxon>
        <taxon>Eucoccidiorida</taxon>
        <taxon>Eimeriorina</taxon>
        <taxon>Sarcocystidae</taxon>
        <taxon>Toxoplasma</taxon>
    </lineage>
</organism>
<evidence type="ECO:0000313" key="2">
    <source>
        <dbReference type="EMBL" id="KFG32899.1"/>
    </source>
</evidence>
<dbReference type="AlphaFoldDB" id="A0A086JL81"/>
<dbReference type="EMBL" id="AEYI02001809">
    <property type="protein sequence ID" value="KFG32899.1"/>
    <property type="molecule type" value="Genomic_DNA"/>
</dbReference>
<dbReference type="Proteomes" id="UP000028828">
    <property type="component" value="Unassembled WGS sequence"/>
</dbReference>
<dbReference type="VEuPathDB" id="ToxoDB:TGP89_266080"/>
<accession>A0A086JL81</accession>
<feature type="region of interest" description="Disordered" evidence="1">
    <location>
        <begin position="38"/>
        <end position="69"/>
    </location>
</feature>
<protein>
    <submittedName>
        <fullName evidence="2">Uncharacterized protein</fullName>
    </submittedName>
</protein>
<feature type="compositionally biased region" description="Basic and acidic residues" evidence="1">
    <location>
        <begin position="334"/>
        <end position="348"/>
    </location>
</feature>
<feature type="region of interest" description="Disordered" evidence="1">
    <location>
        <begin position="454"/>
        <end position="482"/>
    </location>
</feature>
<reference evidence="2 3" key="1">
    <citation type="submission" date="2014-03" db="EMBL/GenBank/DDBJ databases">
        <authorList>
            <person name="Sibley D."/>
            <person name="Venepally P."/>
            <person name="Karamycheva S."/>
            <person name="Hadjithomas M."/>
            <person name="Khan A."/>
            <person name="Brunk B."/>
            <person name="Roos D."/>
            <person name="Caler E."/>
            <person name="Lorenzi H."/>
        </authorList>
    </citation>
    <scope>NUCLEOTIDE SEQUENCE [LARGE SCALE GENOMIC DNA]</scope>
    <source>
        <strain evidence="3">p89</strain>
    </source>
</reference>
<name>A0A086JL81_TOXGO</name>
<feature type="region of interest" description="Disordered" evidence="1">
    <location>
        <begin position="1"/>
        <end position="23"/>
    </location>
</feature>
<dbReference type="OrthoDB" id="333708at2759"/>
<comment type="caution">
    <text evidence="2">The sequence shown here is derived from an EMBL/GenBank/DDBJ whole genome shotgun (WGS) entry which is preliminary data.</text>
</comment>
<gene>
    <name evidence="2" type="ORF">TGP89_266080</name>
</gene>
<proteinExistence type="predicted"/>